<protein>
    <submittedName>
        <fullName evidence="2">60S ribosomal protein L28 isoform X2</fullName>
    </submittedName>
</protein>
<dbReference type="EMBL" id="DQIR01048013">
    <property type="protein sequence ID" value="HDA03489.1"/>
    <property type="molecule type" value="Transcribed_RNA"/>
</dbReference>
<accession>A0A480FUA3</accession>
<evidence type="ECO:0000256" key="1">
    <source>
        <dbReference type="SAM" id="MobiDB-lite"/>
    </source>
</evidence>
<organism evidence="2">
    <name type="scientific">Sus scrofa</name>
    <name type="common">Pig</name>
    <dbReference type="NCBI Taxonomy" id="9823"/>
    <lineage>
        <taxon>Eukaryota</taxon>
        <taxon>Metazoa</taxon>
        <taxon>Chordata</taxon>
        <taxon>Craniata</taxon>
        <taxon>Vertebrata</taxon>
        <taxon>Euteleostomi</taxon>
        <taxon>Mammalia</taxon>
        <taxon>Eutheria</taxon>
        <taxon>Laurasiatheria</taxon>
        <taxon>Artiodactyla</taxon>
        <taxon>Suina</taxon>
        <taxon>Suidae</taxon>
        <taxon>Sus</taxon>
    </lineage>
</organism>
<feature type="region of interest" description="Disordered" evidence="1">
    <location>
        <begin position="188"/>
        <end position="212"/>
    </location>
</feature>
<keyword evidence="2" id="KW-0687">Ribonucleoprotein</keyword>
<evidence type="ECO:0000313" key="2">
    <source>
        <dbReference type="EMBL" id="HDA03489.1"/>
    </source>
</evidence>
<dbReference type="AlphaFoldDB" id="A0A480FUA3"/>
<reference evidence="2" key="1">
    <citation type="journal article" date="2019" name="PeerJ">
        <title>Genes of the pig, Sus scrofa, reconstructed with EvidentialGene.</title>
        <authorList>
            <person name="Gilbert D.G."/>
        </authorList>
    </citation>
    <scope>NUCLEOTIDE SEQUENCE</scope>
</reference>
<name>A0A480FUA3_PIG</name>
<dbReference type="EMBL" id="DQIR01074072">
    <property type="protein sequence ID" value="HDA29548.1"/>
    <property type="molecule type" value="Transcribed_RNA"/>
</dbReference>
<proteinExistence type="predicted"/>
<feature type="compositionally biased region" description="Gly residues" evidence="1">
    <location>
        <begin position="195"/>
        <end position="204"/>
    </location>
</feature>
<keyword evidence="2" id="KW-0689">Ribosomal protein</keyword>
<sequence>MLQTQHCAAPCGPSGWEKAWGRGLGERRRGQGTGAARTRRQGEDCCLYCFGEGQGSGALGGAGPLPLHHHWLLAAQDGAGSADGGHAQIRAVLVLSDHVPDAAESGSGVLVDGGPHVGSGRLSLAGSPLHHHHDPFAVRRRLHAHGLVVNQPVVAEGVAGLQVIGFGAVRLLVPLDEEAGAVPHHHPLQVRGHNGSCGGRGPGNVKGAAGRR</sequence>
<dbReference type="GO" id="GO:0005840">
    <property type="term" value="C:ribosome"/>
    <property type="evidence" value="ECO:0007669"/>
    <property type="project" value="UniProtKB-KW"/>
</dbReference>